<accession>A0A7I7T4T4</accession>
<evidence type="ECO:0000313" key="4">
    <source>
        <dbReference type="EMBL" id="BBY63511.1"/>
    </source>
</evidence>
<protein>
    <recommendedName>
        <fullName evidence="6">Transmembrane protein</fullName>
    </recommendedName>
</protein>
<feature type="compositionally biased region" description="Low complexity" evidence="1">
    <location>
        <begin position="251"/>
        <end position="276"/>
    </location>
</feature>
<gene>
    <name evidence="4" type="ORF">MHEL_17540</name>
</gene>
<dbReference type="Pfam" id="PF18645">
    <property type="entry name" value="DUF5631"/>
    <property type="match status" value="1"/>
</dbReference>
<proteinExistence type="predicted"/>
<name>A0A7I7T4T4_9MYCO</name>
<dbReference type="InterPro" id="IPR040833">
    <property type="entry name" value="DUF5631"/>
</dbReference>
<feature type="region of interest" description="Disordered" evidence="1">
    <location>
        <begin position="202"/>
        <end position="406"/>
    </location>
</feature>
<sequence>MTDLPPGEWSALLVGHQWPGLSTLGALTTASMNRANLGSQLEAYAQQLSNTLWGPLAGQEGVTAEDTREAFQRGIASARELGQRNLDKGRAYGSARDAVNELRIELSTTAADGNAEIQRIQQSKDPAPLKLTSIIKAVIRAQTEANTKAGKHAETIFNAVQDMLKASGEDIPAREFAKSQGLDLSGRFNSPNEDAISSAVKTHLDGTKGEPNSIAGDGNAMSHFNNSGTQELQTGSSGLPAPASQGGNPLSGGEEPGPAVAPAPAAANVPPTNSAAKAFGTSETRPSSGSNAAVPGVGAGSPLFGGSPNLPTAGTGTGGSAPSAIGSTGSLTQSSLPSAPTNPLSPEGFAQNFNSGAQTGNPMAAGTEGLSGSAAHAMQPQAPIHPESMAAPPAYTSPTAGAPLFETAHPATNFDTAQAPVAPPADTTQPYVAAPTSQAAPLMPSTAAPAAPAGPLPAYGADLRPAAATAPASPAPMPSAAAPASAPVHPSNASPLNQPAVVRQAPTTPGPVAHAPTGVTESAVAAAGTGAVAGASAAQTQAQQRLQRLLDAVARQEPQLRWAIGERADGTTVLTTDLASGWIPPHVEIPTGIKVLAPRLRTRTLEALLGETTLTTAYAPGQYLPPAEDTEPTQMSIRARDTDEVVELGWELAQATKWRDGLPRLAHTLAKAASTGTGYLDSEVELLREHLATVAGQVLSDYPDHSDVAKVGNWQLLATIDALIKNEKTAANYHFAWFQALNLALKGEVHP</sequence>
<organism evidence="4 5">
    <name type="scientific">Mycolicibacterium helvum</name>
    <dbReference type="NCBI Taxonomy" id="1534349"/>
    <lineage>
        <taxon>Bacteria</taxon>
        <taxon>Bacillati</taxon>
        <taxon>Actinomycetota</taxon>
        <taxon>Actinomycetes</taxon>
        <taxon>Mycobacteriales</taxon>
        <taxon>Mycobacteriaceae</taxon>
        <taxon>Mycolicibacterium</taxon>
    </lineage>
</organism>
<feature type="compositionally biased region" description="Low complexity" evidence="1">
    <location>
        <begin position="467"/>
        <end position="495"/>
    </location>
</feature>
<dbReference type="InterPro" id="IPR040604">
    <property type="entry name" value="DUF5632"/>
</dbReference>
<dbReference type="EMBL" id="AP022596">
    <property type="protein sequence ID" value="BBY63511.1"/>
    <property type="molecule type" value="Genomic_DNA"/>
</dbReference>
<evidence type="ECO:0000313" key="5">
    <source>
        <dbReference type="Proteomes" id="UP000467148"/>
    </source>
</evidence>
<dbReference type="Pfam" id="PF18646">
    <property type="entry name" value="DUF5632"/>
    <property type="match status" value="1"/>
</dbReference>
<evidence type="ECO:0000256" key="1">
    <source>
        <dbReference type="SAM" id="MobiDB-lite"/>
    </source>
</evidence>
<evidence type="ECO:0000259" key="3">
    <source>
        <dbReference type="Pfam" id="PF18646"/>
    </source>
</evidence>
<feature type="region of interest" description="Disordered" evidence="1">
    <location>
        <begin position="467"/>
        <end position="516"/>
    </location>
</feature>
<feature type="compositionally biased region" description="Polar residues" evidence="1">
    <location>
        <begin position="331"/>
        <end position="344"/>
    </location>
</feature>
<dbReference type="KEGG" id="mhev:MHEL_17540"/>
<feature type="compositionally biased region" description="Polar residues" evidence="1">
    <location>
        <begin position="351"/>
        <end position="361"/>
    </location>
</feature>
<feature type="domain" description="DUF5631" evidence="2">
    <location>
        <begin position="647"/>
        <end position="741"/>
    </location>
</feature>
<feature type="compositionally biased region" description="Polar residues" evidence="1">
    <location>
        <begin position="281"/>
        <end position="291"/>
    </location>
</feature>
<evidence type="ECO:0000259" key="2">
    <source>
        <dbReference type="Pfam" id="PF18645"/>
    </source>
</evidence>
<feature type="domain" description="DUF5632" evidence="3">
    <location>
        <begin position="542"/>
        <end position="620"/>
    </location>
</feature>
<dbReference type="Proteomes" id="UP000467148">
    <property type="component" value="Chromosome"/>
</dbReference>
<reference evidence="4 5" key="1">
    <citation type="journal article" date="2019" name="Emerg. Microbes Infect.">
        <title>Comprehensive subspecies identification of 175 nontuberculous mycobacteria species based on 7547 genomic profiles.</title>
        <authorList>
            <person name="Matsumoto Y."/>
            <person name="Kinjo T."/>
            <person name="Motooka D."/>
            <person name="Nabeya D."/>
            <person name="Jung N."/>
            <person name="Uechi K."/>
            <person name="Horii T."/>
            <person name="Iida T."/>
            <person name="Fujita J."/>
            <person name="Nakamura S."/>
        </authorList>
    </citation>
    <scope>NUCLEOTIDE SEQUENCE [LARGE SCALE GENOMIC DNA]</scope>
    <source>
        <strain evidence="4 5">JCM 30396</strain>
    </source>
</reference>
<feature type="compositionally biased region" description="Low complexity" evidence="1">
    <location>
        <begin position="320"/>
        <end position="330"/>
    </location>
</feature>
<keyword evidence="5" id="KW-1185">Reference proteome</keyword>
<dbReference type="AlphaFoldDB" id="A0A7I7T4T4"/>
<evidence type="ECO:0008006" key="6">
    <source>
        <dbReference type="Google" id="ProtNLM"/>
    </source>
</evidence>
<feature type="compositionally biased region" description="Polar residues" evidence="1">
    <location>
        <begin position="222"/>
        <end position="237"/>
    </location>
</feature>